<sequence>MSAVSGPDAPQRRDIWPGFYRRPPSHRPGGKCDPIDLGARITLGDIRSGWPSSLALSMSFSSDPHSRSSRPPTSPPAAHDWESTRVLTQISPRFPNGQAGAAEQADDAQDIGRAVGNGVRELFVACEPADAMTQQFDHLQPEFVSVHDLGTSASRKLLGGIAAASQRAVQRLVVRRNGAGTVLATIEYVDCPAANGRSVRLYSTEVDADTHTRQTLARVLLGRARLGIMMVGDLPAHALTTALAPWREAVLRGGWICRRMLFLPLTAGAALPAEVAKFRAATALDATPTAQVTRPADVWGQLCLAWNAWQRQTKPGQDVATLPLLGTGSTAAAAATAANAVAARAASVPTPMPVVGAPSPAHDEPLERYLHDLSQLTGVVSACAFDIMTGQPIGHAGARPGPDELGRHGSSVLATMMSASRALGLGAAVPDMSVTLGQHHLLLRPLPAHPGAALHVVLDKPHVSLALMVLQLRRLDDALLLAARLPNSAQPRN</sequence>
<dbReference type="eggNOG" id="ENOG502ZBWJ">
    <property type="taxonomic scope" value="Bacteria"/>
</dbReference>
<dbReference type="EMBL" id="CP000555">
    <property type="protein sequence ID" value="ABM94512.1"/>
    <property type="molecule type" value="Genomic_DNA"/>
</dbReference>
<protein>
    <submittedName>
        <fullName evidence="2">Uncharacterized protein</fullName>
    </submittedName>
</protein>
<organism evidence="2 3">
    <name type="scientific">Methylibium petroleiphilum (strain ATCC BAA-1232 / LMG 22953 / PM1)</name>
    <dbReference type="NCBI Taxonomy" id="420662"/>
    <lineage>
        <taxon>Bacteria</taxon>
        <taxon>Pseudomonadati</taxon>
        <taxon>Pseudomonadota</taxon>
        <taxon>Betaproteobacteria</taxon>
        <taxon>Burkholderiales</taxon>
        <taxon>Sphaerotilaceae</taxon>
        <taxon>Methylibium</taxon>
    </lineage>
</organism>
<accession>A2SG23</accession>
<name>A2SG23_METPP</name>
<gene>
    <name evidence="2" type="ordered locus">Mpe_A1550</name>
</gene>
<evidence type="ECO:0000256" key="1">
    <source>
        <dbReference type="SAM" id="MobiDB-lite"/>
    </source>
</evidence>
<feature type="region of interest" description="Disordered" evidence="1">
    <location>
        <begin position="59"/>
        <end position="81"/>
    </location>
</feature>
<feature type="region of interest" description="Disordered" evidence="1">
    <location>
        <begin position="1"/>
        <end position="36"/>
    </location>
</feature>
<evidence type="ECO:0000313" key="3">
    <source>
        <dbReference type="Proteomes" id="UP000000366"/>
    </source>
</evidence>
<evidence type="ECO:0000313" key="2">
    <source>
        <dbReference type="EMBL" id="ABM94512.1"/>
    </source>
</evidence>
<dbReference type="HOGENOM" id="CLU_665328_0_0_4"/>
<reference evidence="2 3" key="1">
    <citation type="journal article" date="2007" name="J. Bacteriol.">
        <title>Whole-genome analysis of the methyl tert-butyl ether-degrading beta-proteobacterium Methylibium petroleiphilum PM1.</title>
        <authorList>
            <person name="Kane S.R."/>
            <person name="Chakicherla A.Y."/>
            <person name="Chain P.S.G."/>
            <person name="Schmidt R."/>
            <person name="Shin M.W."/>
            <person name="Legler T.C."/>
            <person name="Scow K.M."/>
            <person name="Larimer F.W."/>
            <person name="Lucas S.M."/>
            <person name="Richardson P.M."/>
            <person name="Hristova K.R."/>
        </authorList>
    </citation>
    <scope>NUCLEOTIDE SEQUENCE [LARGE SCALE GENOMIC DNA]</scope>
    <source>
        <strain evidence="3">ATCC BAA-1232 / LMG 22953 / PM1</strain>
    </source>
</reference>
<dbReference type="Proteomes" id="UP000000366">
    <property type="component" value="Chromosome"/>
</dbReference>
<dbReference type="AlphaFoldDB" id="A2SG23"/>
<proteinExistence type="predicted"/>
<keyword evidence="3" id="KW-1185">Reference proteome</keyword>
<dbReference type="KEGG" id="mpt:Mpe_A1550"/>